<dbReference type="OrthoDB" id="9988102at2759"/>
<keyword evidence="1" id="KW-0812">Transmembrane</keyword>
<evidence type="ECO:0000313" key="2">
    <source>
        <dbReference type="EMBL" id="KAF4313858.1"/>
    </source>
</evidence>
<dbReference type="EMBL" id="WWBZ02000001">
    <property type="protein sequence ID" value="KAF4313858.1"/>
    <property type="molecule type" value="Genomic_DNA"/>
</dbReference>
<keyword evidence="3" id="KW-1185">Reference proteome</keyword>
<comment type="caution">
    <text evidence="2">The sequence shown here is derived from an EMBL/GenBank/DDBJ whole genome shotgun (WGS) entry which is preliminary data.</text>
</comment>
<evidence type="ECO:0000313" key="3">
    <source>
        <dbReference type="Proteomes" id="UP000572817"/>
    </source>
</evidence>
<reference evidence="2" key="1">
    <citation type="submission" date="2020-04" db="EMBL/GenBank/DDBJ databases">
        <title>Genome Assembly and Annotation of Botryosphaeria dothidea sdau 11-99, a Latent Pathogen of Apple Fruit Ring Rot in China.</title>
        <authorList>
            <person name="Yu C."/>
            <person name="Diao Y."/>
            <person name="Lu Q."/>
            <person name="Zhao J."/>
            <person name="Cui S."/>
            <person name="Peng C."/>
            <person name="He B."/>
            <person name="Liu H."/>
        </authorList>
    </citation>
    <scope>NUCLEOTIDE SEQUENCE [LARGE SCALE GENOMIC DNA]</scope>
    <source>
        <strain evidence="2">Sdau11-99</strain>
    </source>
</reference>
<name>A0A8H4NAZ5_9PEZI</name>
<sequence length="171" mass="19896">MMKEMLRREPWLVHNDRVFFRELHKAYHEKMCGGLRRFLSLKTIRTFQLVRFTKDRSRRHEVIELGQDAFEEFLWNFQRPGRVSPKSFVHIDWIFGLRKHDHRHALEIIESWSGWRVAFAGSIPGVISTGVAMVWALRGGELSTVFTVAGFILAASALLVALLGFISETER</sequence>
<keyword evidence="1" id="KW-1133">Transmembrane helix</keyword>
<keyword evidence="1" id="KW-0472">Membrane</keyword>
<organism evidence="2 3">
    <name type="scientific">Botryosphaeria dothidea</name>
    <dbReference type="NCBI Taxonomy" id="55169"/>
    <lineage>
        <taxon>Eukaryota</taxon>
        <taxon>Fungi</taxon>
        <taxon>Dikarya</taxon>
        <taxon>Ascomycota</taxon>
        <taxon>Pezizomycotina</taxon>
        <taxon>Dothideomycetes</taxon>
        <taxon>Dothideomycetes incertae sedis</taxon>
        <taxon>Botryosphaeriales</taxon>
        <taxon>Botryosphaeriaceae</taxon>
        <taxon>Botryosphaeria</taxon>
    </lineage>
</organism>
<evidence type="ECO:0000256" key="1">
    <source>
        <dbReference type="SAM" id="Phobius"/>
    </source>
</evidence>
<feature type="transmembrane region" description="Helical" evidence="1">
    <location>
        <begin position="143"/>
        <end position="166"/>
    </location>
</feature>
<accession>A0A8H4NAZ5</accession>
<dbReference type="Proteomes" id="UP000572817">
    <property type="component" value="Unassembled WGS sequence"/>
</dbReference>
<protein>
    <submittedName>
        <fullName evidence="2">Uncharacterized protein</fullName>
    </submittedName>
</protein>
<proteinExistence type="predicted"/>
<dbReference type="AlphaFoldDB" id="A0A8H4NAZ5"/>
<feature type="transmembrane region" description="Helical" evidence="1">
    <location>
        <begin position="117"/>
        <end position="137"/>
    </location>
</feature>
<gene>
    <name evidence="2" type="ORF">GTA08_BOTSDO01716</name>
</gene>